<keyword evidence="4" id="KW-0808">Transferase</keyword>
<evidence type="ECO:0000256" key="1">
    <source>
        <dbReference type="SAM" id="MobiDB-lite"/>
    </source>
</evidence>
<dbReference type="Pfam" id="PF13439">
    <property type="entry name" value="Glyco_transf_4"/>
    <property type="match status" value="1"/>
</dbReference>
<dbReference type="SUPFAM" id="SSF53756">
    <property type="entry name" value="UDP-Glycosyltransferase/glycogen phosphorylase"/>
    <property type="match status" value="1"/>
</dbReference>
<evidence type="ECO:0000313" key="4">
    <source>
        <dbReference type="EMBL" id="TWT52694.1"/>
    </source>
</evidence>
<dbReference type="GO" id="GO:0016757">
    <property type="term" value="F:glycosyltransferase activity"/>
    <property type="evidence" value="ECO:0007669"/>
    <property type="project" value="UniProtKB-KW"/>
</dbReference>
<name>A0A5C5WPB5_9BACT</name>
<dbReference type="Gene3D" id="3.40.50.2000">
    <property type="entry name" value="Glycogen Phosphorylase B"/>
    <property type="match status" value="2"/>
</dbReference>
<reference evidence="4 5" key="1">
    <citation type="submission" date="2019-02" db="EMBL/GenBank/DDBJ databases">
        <title>Deep-cultivation of Planctomycetes and their phenomic and genomic characterization uncovers novel biology.</title>
        <authorList>
            <person name="Wiegand S."/>
            <person name="Jogler M."/>
            <person name="Boedeker C."/>
            <person name="Pinto D."/>
            <person name="Vollmers J."/>
            <person name="Rivas-Marin E."/>
            <person name="Kohn T."/>
            <person name="Peeters S.H."/>
            <person name="Heuer A."/>
            <person name="Rast P."/>
            <person name="Oberbeckmann S."/>
            <person name="Bunk B."/>
            <person name="Jeske O."/>
            <person name="Meyerdierks A."/>
            <person name="Storesund J.E."/>
            <person name="Kallscheuer N."/>
            <person name="Luecker S."/>
            <person name="Lage O.M."/>
            <person name="Pohl T."/>
            <person name="Merkel B.J."/>
            <person name="Hornburger P."/>
            <person name="Mueller R.-W."/>
            <person name="Bruemmer F."/>
            <person name="Labrenz M."/>
            <person name="Spormann A.M."/>
            <person name="Op Den Camp H."/>
            <person name="Overmann J."/>
            <person name="Amann R."/>
            <person name="Jetten M.S.M."/>
            <person name="Mascher T."/>
            <person name="Medema M.H."/>
            <person name="Devos D.P."/>
            <person name="Kaster A.-K."/>
            <person name="Ovreas L."/>
            <person name="Rohde M."/>
            <person name="Galperin M.Y."/>
            <person name="Jogler C."/>
        </authorList>
    </citation>
    <scope>NUCLEOTIDE SEQUENCE [LARGE SCALE GENOMIC DNA]</scope>
    <source>
        <strain evidence="4 5">Pla22</strain>
    </source>
</reference>
<accession>A0A5C5WPB5</accession>
<keyword evidence="4" id="KW-0328">Glycosyltransferase</keyword>
<dbReference type="Proteomes" id="UP000316598">
    <property type="component" value="Unassembled WGS sequence"/>
</dbReference>
<feature type="domain" description="Glycosyl transferase family 1" evidence="2">
    <location>
        <begin position="176"/>
        <end position="343"/>
    </location>
</feature>
<evidence type="ECO:0000259" key="3">
    <source>
        <dbReference type="Pfam" id="PF13439"/>
    </source>
</evidence>
<feature type="domain" description="Glycosyltransferase subfamily 4-like N-terminal" evidence="3">
    <location>
        <begin position="15"/>
        <end position="172"/>
    </location>
</feature>
<dbReference type="RefSeq" id="WP_146513023.1">
    <property type="nucleotide sequence ID" value="NZ_SJPI01000001.1"/>
</dbReference>
<dbReference type="CDD" id="cd03811">
    <property type="entry name" value="GT4_GT28_WabH-like"/>
    <property type="match status" value="1"/>
</dbReference>
<sequence>MKTRVMIVSNTLAEGGAERWASFMACHLGFETCEMTLVLFRRQIDYPCPGQVQVECLEHHSTLHTLRTVGRLRQLFAKTEPDVVISNGNYTAQFVGQAVRKVPVRWIARFSGNIEHSNRTLAQQLGWLWLDRNIGRSETLVANSEGVRGDIRQRWPHLESRMKTIRNGVNVQQTLSQAQRVAALKPLIVAAGRLAEQKRPDIFVDAIRLLLRRLEETGQPREVEVVWCGDGPLREKTQNQIESLGLTDIVKLIGFREDLHQWLAKASCFVLTSDHEGSPNVLIEAMAIGTPVISTNCPFGPAELIGDDRGWLVPVGDSPAIAHALKEVLSSRHEAEQRSNAASDWVRGHASSGRVMSDWQSLIASEGSAPTGSAPVAKNPLVGSV</sequence>
<proteinExistence type="predicted"/>
<feature type="region of interest" description="Disordered" evidence="1">
    <location>
        <begin position="366"/>
        <end position="385"/>
    </location>
</feature>
<dbReference type="OrthoDB" id="9813638at2"/>
<dbReference type="InterPro" id="IPR001296">
    <property type="entry name" value="Glyco_trans_1"/>
</dbReference>
<evidence type="ECO:0000259" key="2">
    <source>
        <dbReference type="Pfam" id="PF00534"/>
    </source>
</evidence>
<gene>
    <name evidence="4" type="primary">pglH_1</name>
    <name evidence="4" type="ORF">Pla22_03200</name>
</gene>
<comment type="caution">
    <text evidence="4">The sequence shown here is derived from an EMBL/GenBank/DDBJ whole genome shotgun (WGS) entry which is preliminary data.</text>
</comment>
<organism evidence="4 5">
    <name type="scientific">Rubripirellula amarantea</name>
    <dbReference type="NCBI Taxonomy" id="2527999"/>
    <lineage>
        <taxon>Bacteria</taxon>
        <taxon>Pseudomonadati</taxon>
        <taxon>Planctomycetota</taxon>
        <taxon>Planctomycetia</taxon>
        <taxon>Pirellulales</taxon>
        <taxon>Pirellulaceae</taxon>
        <taxon>Rubripirellula</taxon>
    </lineage>
</organism>
<protein>
    <submittedName>
        <fullName evidence="4">Alpha-1,4-N-acetyl-D-galactosaminyltransferase</fullName>
        <ecNumber evidence="4">2.4.1.292</ecNumber>
    </submittedName>
</protein>
<keyword evidence="5" id="KW-1185">Reference proteome</keyword>
<dbReference type="PANTHER" id="PTHR12526">
    <property type="entry name" value="GLYCOSYLTRANSFERASE"/>
    <property type="match status" value="1"/>
</dbReference>
<dbReference type="EC" id="2.4.1.292" evidence="4"/>
<dbReference type="AlphaFoldDB" id="A0A5C5WPB5"/>
<evidence type="ECO:0000313" key="5">
    <source>
        <dbReference type="Proteomes" id="UP000316598"/>
    </source>
</evidence>
<dbReference type="Pfam" id="PF00534">
    <property type="entry name" value="Glycos_transf_1"/>
    <property type="match status" value="1"/>
</dbReference>
<dbReference type="InterPro" id="IPR028098">
    <property type="entry name" value="Glyco_trans_4-like_N"/>
</dbReference>
<dbReference type="EMBL" id="SJPI01000001">
    <property type="protein sequence ID" value="TWT52694.1"/>
    <property type="molecule type" value="Genomic_DNA"/>
</dbReference>